<name>A0AAW6RN73_9BURK</name>
<gene>
    <name evidence="1" type="ORF">QB898_08790</name>
</gene>
<reference evidence="1 2" key="1">
    <citation type="submission" date="2023-04" db="EMBL/GenBank/DDBJ databases">
        <title>Ottowia paracancer sp. nov., isolated from human stomach.</title>
        <authorList>
            <person name="Song Y."/>
        </authorList>
    </citation>
    <scope>NUCLEOTIDE SEQUENCE [LARGE SCALE GENOMIC DNA]</scope>
    <source>
        <strain evidence="1 2">10c7w1</strain>
    </source>
</reference>
<accession>A0AAW6RN73</accession>
<keyword evidence="2" id="KW-1185">Reference proteome</keyword>
<organism evidence="1 2">
    <name type="scientific">Ottowia cancrivicina</name>
    <dbReference type="NCBI Taxonomy" id="3040346"/>
    <lineage>
        <taxon>Bacteria</taxon>
        <taxon>Pseudomonadati</taxon>
        <taxon>Pseudomonadota</taxon>
        <taxon>Betaproteobacteria</taxon>
        <taxon>Burkholderiales</taxon>
        <taxon>Comamonadaceae</taxon>
        <taxon>Ottowia</taxon>
    </lineage>
</organism>
<dbReference type="AlphaFoldDB" id="A0AAW6RN73"/>
<evidence type="ECO:0000313" key="2">
    <source>
        <dbReference type="Proteomes" id="UP001237156"/>
    </source>
</evidence>
<proteinExistence type="predicted"/>
<evidence type="ECO:0000313" key="1">
    <source>
        <dbReference type="EMBL" id="MDG9699801.1"/>
    </source>
</evidence>
<protein>
    <submittedName>
        <fullName evidence="1">Uncharacterized protein</fullName>
    </submittedName>
</protein>
<dbReference type="RefSeq" id="WP_279524637.1">
    <property type="nucleotide sequence ID" value="NZ_JARVII010000017.1"/>
</dbReference>
<sequence>MRNSFCKSETGSGANEWHEMARRNEYLGASGMEKAVLQGFRPVFQMPGIIMARLISARRTYFTSAYIGQAPGETGLKPDGNPVFRFLKRSFRHEVFPPFTR</sequence>
<dbReference type="EMBL" id="JARVII010000017">
    <property type="protein sequence ID" value="MDG9699801.1"/>
    <property type="molecule type" value="Genomic_DNA"/>
</dbReference>
<dbReference type="Proteomes" id="UP001237156">
    <property type="component" value="Unassembled WGS sequence"/>
</dbReference>
<comment type="caution">
    <text evidence="1">The sequence shown here is derived from an EMBL/GenBank/DDBJ whole genome shotgun (WGS) entry which is preliminary data.</text>
</comment>